<keyword evidence="2" id="KW-0812">Transmembrane</keyword>
<feature type="transmembrane region" description="Helical" evidence="2">
    <location>
        <begin position="113"/>
        <end position="137"/>
    </location>
</feature>
<feature type="compositionally biased region" description="Basic and acidic residues" evidence="1">
    <location>
        <begin position="225"/>
        <end position="236"/>
    </location>
</feature>
<evidence type="ECO:0000256" key="1">
    <source>
        <dbReference type="SAM" id="MobiDB-lite"/>
    </source>
</evidence>
<dbReference type="Proteomes" id="UP001479933">
    <property type="component" value="Chromosome"/>
</dbReference>
<feature type="compositionally biased region" description="Pro residues" evidence="1">
    <location>
        <begin position="263"/>
        <end position="273"/>
    </location>
</feature>
<dbReference type="PANTHER" id="PTHR30221:SF1">
    <property type="entry name" value="SMALL-CONDUCTANCE MECHANOSENSITIVE CHANNEL"/>
    <property type="match status" value="1"/>
</dbReference>
<evidence type="ECO:0000313" key="4">
    <source>
        <dbReference type="Proteomes" id="UP001479933"/>
    </source>
</evidence>
<dbReference type="EMBL" id="CP136137">
    <property type="protein sequence ID" value="WYY06662.1"/>
    <property type="molecule type" value="Genomic_DNA"/>
</dbReference>
<feature type="transmembrane region" description="Helical" evidence="2">
    <location>
        <begin position="80"/>
        <end position="101"/>
    </location>
</feature>
<keyword evidence="2" id="KW-1133">Transmembrane helix</keyword>
<evidence type="ECO:0000313" key="3">
    <source>
        <dbReference type="EMBL" id="WYY06662.1"/>
    </source>
</evidence>
<name>A0ABZ2TZ84_9ACTN</name>
<feature type="compositionally biased region" description="Low complexity" evidence="1">
    <location>
        <begin position="274"/>
        <end position="304"/>
    </location>
</feature>
<accession>A0ABZ2TZ84</accession>
<feature type="transmembrane region" description="Helical" evidence="2">
    <location>
        <begin position="183"/>
        <end position="205"/>
    </location>
</feature>
<dbReference type="Pfam" id="PF05552">
    <property type="entry name" value="MS_channel_1st_1"/>
    <property type="match status" value="2"/>
</dbReference>
<keyword evidence="2" id="KW-0472">Membrane</keyword>
<dbReference type="InterPro" id="IPR045275">
    <property type="entry name" value="MscS_archaea/bacteria_type"/>
</dbReference>
<feature type="transmembrane region" description="Helical" evidence="2">
    <location>
        <begin position="27"/>
        <end position="45"/>
    </location>
</feature>
<protein>
    <submittedName>
        <fullName evidence="3">Uncharacterized protein</fullName>
    </submittedName>
</protein>
<proteinExistence type="predicted"/>
<dbReference type="PANTHER" id="PTHR30221">
    <property type="entry name" value="SMALL-CONDUCTANCE MECHANOSENSITIVE CHANNEL"/>
    <property type="match status" value="1"/>
</dbReference>
<sequence>MVTNVAIDYGAGISDAWSSIAKFVPKLAAFLVILIIGWIIAKVLAKVVTVILRKVGFDRLAERSGVSRALAKSEYDASSLLAKIVYYAVLLITLQLAIGAFGPNPISDLLTKFVAWLPKLFVAIIIIVIAAAIAQAVREIIRNALSGASYGQLVATIASVFILGAGIIAALNQIGVATTVTTPILVAVLATLGGVIVVGVGGGLVKPMQSRWETALDKVAEEIPARRSAREQEQAARSHAQHAAYSQQQATAQPSAAPTQGYTPPPTPYPEQPQYPGQPQHFPQQPQYPGQPQQGQQYPNYGDPSQDYGNDHRPPQ</sequence>
<dbReference type="InterPro" id="IPR008910">
    <property type="entry name" value="MSC_TM_helix"/>
</dbReference>
<feature type="region of interest" description="Disordered" evidence="1">
    <location>
        <begin position="225"/>
        <end position="316"/>
    </location>
</feature>
<dbReference type="Gene3D" id="1.10.287.1260">
    <property type="match status" value="1"/>
</dbReference>
<evidence type="ECO:0000256" key="2">
    <source>
        <dbReference type="SAM" id="Phobius"/>
    </source>
</evidence>
<keyword evidence="4" id="KW-1185">Reference proteome</keyword>
<reference evidence="3 4" key="1">
    <citation type="journal article" date="2023" name="Virus Evol.">
        <title>Computational host range prediction-The good, the bad, and the ugly.</title>
        <authorList>
            <person name="Howell A.A."/>
            <person name="Versoza C.J."/>
            <person name="Pfeifer S.P."/>
        </authorList>
    </citation>
    <scope>NUCLEOTIDE SEQUENCE [LARGE SCALE GENOMIC DNA]</scope>
    <source>
        <strain evidence="3 4">1610/1b</strain>
    </source>
</reference>
<organism evidence="3 4">
    <name type="scientific">Gordonia hydrophobica</name>
    <dbReference type="NCBI Taxonomy" id="40516"/>
    <lineage>
        <taxon>Bacteria</taxon>
        <taxon>Bacillati</taxon>
        <taxon>Actinomycetota</taxon>
        <taxon>Actinomycetes</taxon>
        <taxon>Mycobacteriales</taxon>
        <taxon>Gordoniaceae</taxon>
        <taxon>Gordonia</taxon>
    </lineage>
</organism>
<feature type="transmembrane region" description="Helical" evidence="2">
    <location>
        <begin position="149"/>
        <end position="171"/>
    </location>
</feature>
<dbReference type="RefSeq" id="WP_066172350.1">
    <property type="nucleotide sequence ID" value="NZ_CP136137.1"/>
</dbReference>
<feature type="compositionally biased region" description="Low complexity" evidence="1">
    <location>
        <begin position="237"/>
        <end position="262"/>
    </location>
</feature>
<gene>
    <name evidence="3" type="ORF">RVF87_16600</name>
</gene>